<proteinExistence type="predicted"/>
<evidence type="ECO:0000313" key="1">
    <source>
        <dbReference type="EMBL" id="MBS4192763.1"/>
    </source>
</evidence>
<keyword evidence="2" id="KW-1185">Reference proteome</keyword>
<gene>
    <name evidence="1" type="ORF">KHA94_21770</name>
</gene>
<dbReference type="RefSeq" id="WP_213104219.1">
    <property type="nucleotide sequence ID" value="NZ_JAGYPM010000006.1"/>
</dbReference>
<reference evidence="1 2" key="1">
    <citation type="submission" date="2021-05" db="EMBL/GenBank/DDBJ databases">
        <title>Novel Bacillus species.</title>
        <authorList>
            <person name="Liu G."/>
        </authorList>
    </citation>
    <scope>NUCLEOTIDE SEQUENCE [LARGE SCALE GENOMIC DNA]</scope>
    <source>
        <strain evidence="1 2">FJAT-49705</strain>
    </source>
</reference>
<evidence type="ECO:0000313" key="2">
    <source>
        <dbReference type="Proteomes" id="UP000681027"/>
    </source>
</evidence>
<sequence>MTEQKFVDSDTKEAIEELLKAVNHQTAVLWATDCFLNMSFIISNKSIRKMNNLEKRLRGKIN</sequence>
<organism evidence="1 2">
    <name type="scientific">Cytobacillus citreus</name>
    <dbReference type="NCBI Taxonomy" id="2833586"/>
    <lineage>
        <taxon>Bacteria</taxon>
        <taxon>Bacillati</taxon>
        <taxon>Bacillota</taxon>
        <taxon>Bacilli</taxon>
        <taxon>Bacillales</taxon>
        <taxon>Bacillaceae</taxon>
        <taxon>Cytobacillus</taxon>
    </lineage>
</organism>
<dbReference type="Proteomes" id="UP000681027">
    <property type="component" value="Unassembled WGS sequence"/>
</dbReference>
<comment type="caution">
    <text evidence="1">The sequence shown here is derived from an EMBL/GenBank/DDBJ whole genome shotgun (WGS) entry which is preliminary data.</text>
</comment>
<name>A0ABS5NY53_9BACI</name>
<dbReference type="EMBL" id="JAGYPM010000006">
    <property type="protein sequence ID" value="MBS4192763.1"/>
    <property type="molecule type" value="Genomic_DNA"/>
</dbReference>
<accession>A0ABS5NY53</accession>
<protein>
    <submittedName>
        <fullName evidence="1">Uncharacterized protein</fullName>
    </submittedName>
</protein>